<protein>
    <submittedName>
        <fullName evidence="3">Glycosyltransferase family 4 protein</fullName>
    </submittedName>
</protein>
<dbReference type="SUPFAM" id="SSF53756">
    <property type="entry name" value="UDP-Glycosyltransferase/glycogen phosphorylase"/>
    <property type="match status" value="1"/>
</dbReference>
<dbReference type="InterPro" id="IPR050194">
    <property type="entry name" value="Glycosyltransferase_grp1"/>
</dbReference>
<keyword evidence="1" id="KW-0808">Transferase</keyword>
<evidence type="ECO:0000259" key="2">
    <source>
        <dbReference type="Pfam" id="PF00534"/>
    </source>
</evidence>
<dbReference type="Gene3D" id="3.40.50.2000">
    <property type="entry name" value="Glycogen Phosphorylase B"/>
    <property type="match status" value="2"/>
</dbReference>
<reference evidence="4" key="1">
    <citation type="submission" date="2019-09" db="EMBL/GenBank/DDBJ databases">
        <title>Whole genome sequencing of Microbacterium maritypicum.</title>
        <authorList>
            <person name="Lenchi N."/>
        </authorList>
    </citation>
    <scope>NUCLEOTIDE SEQUENCE [LARGE SCALE GENOMIC DNA]</scope>
    <source>
        <strain evidence="4">G1</strain>
    </source>
</reference>
<evidence type="ECO:0000313" key="3">
    <source>
        <dbReference type="EMBL" id="KAB1867115.1"/>
    </source>
</evidence>
<evidence type="ECO:0000313" key="4">
    <source>
        <dbReference type="Proteomes" id="UP000478836"/>
    </source>
</evidence>
<organism evidence="3 4">
    <name type="scientific">Microbacterium algeriense</name>
    <dbReference type="NCBI Taxonomy" id="2615184"/>
    <lineage>
        <taxon>Bacteria</taxon>
        <taxon>Bacillati</taxon>
        <taxon>Actinomycetota</taxon>
        <taxon>Actinomycetes</taxon>
        <taxon>Micrococcales</taxon>
        <taxon>Microbacteriaceae</taxon>
        <taxon>Microbacterium</taxon>
    </lineage>
</organism>
<proteinExistence type="predicted"/>
<gene>
    <name evidence="3" type="ORF">F6A08_04785</name>
</gene>
<feature type="domain" description="Glycosyl transferase family 1" evidence="2">
    <location>
        <begin position="149"/>
        <end position="311"/>
    </location>
</feature>
<dbReference type="GeneID" id="77475751"/>
<dbReference type="EMBL" id="WAAO01000001">
    <property type="protein sequence ID" value="KAB1867115.1"/>
    <property type="molecule type" value="Genomic_DNA"/>
</dbReference>
<comment type="caution">
    <text evidence="3">The sequence shown here is derived from an EMBL/GenBank/DDBJ whole genome shotgun (WGS) entry which is preliminary data.</text>
</comment>
<dbReference type="RefSeq" id="WP_151458769.1">
    <property type="nucleotide sequence ID" value="NZ_WAAO01000001.1"/>
</dbReference>
<dbReference type="CDD" id="cd03801">
    <property type="entry name" value="GT4_PimA-like"/>
    <property type="match status" value="1"/>
</dbReference>
<dbReference type="PANTHER" id="PTHR45947:SF11">
    <property type="entry name" value="SLR1508 PROTEIN"/>
    <property type="match status" value="1"/>
</dbReference>
<keyword evidence="4" id="KW-1185">Reference proteome</keyword>
<sequence>MRVLYVSGTDGVHDRRMIDAWADHGVDVSALVLDPAAPDVGLFATTAERFQPDVVHAGPVPTIAFVVAQAWSGPLIAMSWGFDLMADVEADDAMRDRASAVLARADVVIVDNDAVYERARSLGAADAAIVRFPWGIDHQRFRPEGGDLRAEFGIDGAATCIVSVRRHEALYDVETLVRAFEGVRSTLREGVLLLAGGGSRTHVLRAMVEDAGASDAVIFLGELEGEQLASLYRTADVYVSTSTVDGSSISLLEAMASGAVPVVTDIPGNRQWVPEGVGVRFPVGDHEQLGAVLLELEADPARRARMGEAAARLAQEHADWRDGARRLRGAADLAVARHARRAVS</sequence>
<dbReference type="PANTHER" id="PTHR45947">
    <property type="entry name" value="SULFOQUINOVOSYL TRANSFERASE SQD2"/>
    <property type="match status" value="1"/>
</dbReference>
<dbReference type="Proteomes" id="UP000478836">
    <property type="component" value="Unassembled WGS sequence"/>
</dbReference>
<accession>A0ABQ6V9N4</accession>
<dbReference type="InterPro" id="IPR001296">
    <property type="entry name" value="Glyco_trans_1"/>
</dbReference>
<name>A0ABQ6V9N4_9MICO</name>
<evidence type="ECO:0000256" key="1">
    <source>
        <dbReference type="ARBA" id="ARBA00022679"/>
    </source>
</evidence>
<dbReference type="Pfam" id="PF00534">
    <property type="entry name" value="Glycos_transf_1"/>
    <property type="match status" value="1"/>
</dbReference>